<accession>A0A024GN04</accession>
<comment type="caution">
    <text evidence="1">The sequence shown here is derived from an EMBL/GenBank/DDBJ whole genome shotgun (WGS) entry which is preliminary data.</text>
</comment>
<dbReference type="Proteomes" id="UP000053237">
    <property type="component" value="Unassembled WGS sequence"/>
</dbReference>
<reference evidence="1 2" key="1">
    <citation type="submission" date="2012-05" db="EMBL/GenBank/DDBJ databases">
        <title>Recombination and specialization in a pathogen metapopulation.</title>
        <authorList>
            <person name="Gardiner A."/>
            <person name="Kemen E."/>
            <person name="Schultz-Larsen T."/>
            <person name="MacLean D."/>
            <person name="Van Oosterhout C."/>
            <person name="Jones J.D.G."/>
        </authorList>
    </citation>
    <scope>NUCLEOTIDE SEQUENCE [LARGE SCALE GENOMIC DNA]</scope>
    <source>
        <strain evidence="1 2">Ac Nc2</strain>
    </source>
</reference>
<proteinExistence type="predicted"/>
<dbReference type="InParanoid" id="A0A024GN04"/>
<protein>
    <submittedName>
        <fullName evidence="1">Uncharacterized protein</fullName>
    </submittedName>
</protein>
<name>A0A024GN04_9STRA</name>
<sequence length="103" mass="11524">MLTVIALGSPTTSALILFFAPFSGSRIPYSRNVIPPFPNFFAFCLLQECGYLKVLINSSVSTLVLKEHAANFLNVSLYEKTTVPKKVRSHFLHYFCQETSVCT</sequence>
<keyword evidence="2" id="KW-1185">Reference proteome</keyword>
<evidence type="ECO:0000313" key="1">
    <source>
        <dbReference type="EMBL" id="CCI48100.1"/>
    </source>
</evidence>
<dbReference type="AlphaFoldDB" id="A0A024GN04"/>
<organism evidence="1 2">
    <name type="scientific">Albugo candida</name>
    <dbReference type="NCBI Taxonomy" id="65357"/>
    <lineage>
        <taxon>Eukaryota</taxon>
        <taxon>Sar</taxon>
        <taxon>Stramenopiles</taxon>
        <taxon>Oomycota</taxon>
        <taxon>Peronosporomycetes</taxon>
        <taxon>Albuginales</taxon>
        <taxon>Albuginaceae</taxon>
        <taxon>Albugo</taxon>
    </lineage>
</organism>
<evidence type="ECO:0000313" key="2">
    <source>
        <dbReference type="Proteomes" id="UP000053237"/>
    </source>
</evidence>
<gene>
    <name evidence="1" type="ORF">BN9_091620</name>
</gene>
<dbReference type="EMBL" id="CAIX01000205">
    <property type="protein sequence ID" value="CCI48100.1"/>
    <property type="molecule type" value="Genomic_DNA"/>
</dbReference>